<dbReference type="eggNOG" id="KOG0488">
    <property type="taxonomic scope" value="Eukaryota"/>
</dbReference>
<keyword evidence="10" id="KW-1185">Reference proteome</keyword>
<dbReference type="Gene3D" id="1.10.10.60">
    <property type="entry name" value="Homeodomain-like"/>
    <property type="match status" value="1"/>
</dbReference>
<dbReference type="PRINTS" id="PR00031">
    <property type="entry name" value="HTHREPRESSR"/>
</dbReference>
<keyword evidence="2 6" id="KW-0238">DNA-binding</keyword>
<comment type="similarity">
    <text evidence="5">Belongs to the BAR homeobox family.</text>
</comment>
<keyword evidence="3 6" id="KW-0371">Homeobox</keyword>
<dbReference type="InterPro" id="IPR001356">
    <property type="entry name" value="HD"/>
</dbReference>
<reference evidence="9" key="2">
    <citation type="submission" date="2025-08" db="UniProtKB">
        <authorList>
            <consortium name="Ensembl"/>
        </authorList>
    </citation>
    <scope>IDENTIFICATION</scope>
</reference>
<dbReference type="PANTHER" id="PTHR24333:SF5">
    <property type="entry name" value="VENT HOMEOBOX"/>
    <property type="match status" value="1"/>
</dbReference>
<dbReference type="SMART" id="SM00389">
    <property type="entry name" value="HOX"/>
    <property type="match status" value="1"/>
</dbReference>
<protein>
    <recommendedName>
        <fullName evidence="8">Homeobox domain-containing protein</fullName>
    </recommendedName>
</protein>
<dbReference type="InParanoid" id="H2ZM59"/>
<evidence type="ECO:0000313" key="9">
    <source>
        <dbReference type="Ensembl" id="ENSCSAVP00000018675.1"/>
    </source>
</evidence>
<evidence type="ECO:0000259" key="8">
    <source>
        <dbReference type="PROSITE" id="PS50071"/>
    </source>
</evidence>
<evidence type="ECO:0000256" key="7">
    <source>
        <dbReference type="RuleBase" id="RU000682"/>
    </source>
</evidence>
<dbReference type="InterPro" id="IPR017970">
    <property type="entry name" value="Homeobox_CS"/>
</dbReference>
<dbReference type="PANTHER" id="PTHR24333">
    <property type="entry name" value="HOMEO BOX HB9 LIKE A-RELATED"/>
    <property type="match status" value="1"/>
</dbReference>
<comment type="subcellular location">
    <subcellularLocation>
        <location evidence="1 6 7">Nucleus</location>
    </subcellularLocation>
</comment>
<dbReference type="PROSITE" id="PS00027">
    <property type="entry name" value="HOMEOBOX_1"/>
    <property type="match status" value="1"/>
</dbReference>
<dbReference type="AlphaFoldDB" id="H2ZM59"/>
<dbReference type="Pfam" id="PF00046">
    <property type="entry name" value="Homeodomain"/>
    <property type="match status" value="1"/>
</dbReference>
<reference evidence="10" key="1">
    <citation type="submission" date="2003-08" db="EMBL/GenBank/DDBJ databases">
        <authorList>
            <person name="Birren B."/>
            <person name="Nusbaum C."/>
            <person name="Abebe A."/>
            <person name="Abouelleil A."/>
            <person name="Adekoya E."/>
            <person name="Ait-zahra M."/>
            <person name="Allen N."/>
            <person name="Allen T."/>
            <person name="An P."/>
            <person name="Anderson M."/>
            <person name="Anderson S."/>
            <person name="Arachchi H."/>
            <person name="Armbruster J."/>
            <person name="Bachantsang P."/>
            <person name="Baldwin J."/>
            <person name="Barry A."/>
            <person name="Bayul T."/>
            <person name="Blitshsteyn B."/>
            <person name="Bloom T."/>
            <person name="Blye J."/>
            <person name="Boguslavskiy L."/>
            <person name="Borowsky M."/>
            <person name="Boukhgalter B."/>
            <person name="Brunache A."/>
            <person name="Butler J."/>
            <person name="Calixte N."/>
            <person name="Calvo S."/>
            <person name="Camarata J."/>
            <person name="Campo K."/>
            <person name="Chang J."/>
            <person name="Cheshatsang Y."/>
            <person name="Citroen M."/>
            <person name="Collymore A."/>
            <person name="Considine T."/>
            <person name="Cook A."/>
            <person name="Cooke P."/>
            <person name="Corum B."/>
            <person name="Cuomo C."/>
            <person name="David R."/>
            <person name="Dawoe T."/>
            <person name="Degray S."/>
            <person name="Dodge S."/>
            <person name="Dooley K."/>
            <person name="Dorje P."/>
            <person name="Dorjee K."/>
            <person name="Dorris L."/>
            <person name="Duffey N."/>
            <person name="Dupes A."/>
            <person name="Elkins T."/>
            <person name="Engels R."/>
            <person name="Erickson J."/>
            <person name="Farina A."/>
            <person name="Faro S."/>
            <person name="Ferreira P."/>
            <person name="Fischer H."/>
            <person name="Fitzgerald M."/>
            <person name="Foley K."/>
            <person name="Gage D."/>
            <person name="Galagan J."/>
            <person name="Gearin G."/>
            <person name="Gnerre S."/>
            <person name="Gnirke A."/>
            <person name="Goyette A."/>
            <person name="Graham J."/>
            <person name="Grandbois E."/>
            <person name="Gyaltsen K."/>
            <person name="Hafez N."/>
            <person name="Hagopian D."/>
            <person name="Hagos B."/>
            <person name="Hall J."/>
            <person name="Hatcher B."/>
            <person name="Heller A."/>
            <person name="Higgins H."/>
            <person name="Honan T."/>
            <person name="Horn A."/>
            <person name="Houde N."/>
            <person name="Hughes L."/>
            <person name="Hulme W."/>
            <person name="Husby E."/>
            <person name="Iliev I."/>
            <person name="Jaffe D."/>
            <person name="Jones C."/>
            <person name="Kamal M."/>
            <person name="Kamat A."/>
            <person name="Kamvysselis M."/>
            <person name="Karlsson E."/>
            <person name="Kells C."/>
            <person name="Kieu A."/>
            <person name="Kisner P."/>
            <person name="Kodira C."/>
            <person name="Kulbokas E."/>
            <person name="Labutti K."/>
            <person name="Lama D."/>
            <person name="Landers T."/>
            <person name="Leger J."/>
            <person name="Levine S."/>
            <person name="Lewis D."/>
            <person name="Lewis T."/>
            <person name="Lindblad-toh K."/>
            <person name="Liu X."/>
            <person name="Lokyitsang T."/>
            <person name="Lokyitsang Y."/>
            <person name="Lucien O."/>
            <person name="Lui A."/>
            <person name="Ma L.J."/>
            <person name="Mabbitt R."/>
            <person name="Macdonald J."/>
            <person name="Maclean C."/>
            <person name="Major J."/>
            <person name="Manning J."/>
            <person name="Marabella R."/>
            <person name="Maru K."/>
            <person name="Matthews C."/>
            <person name="Mauceli E."/>
            <person name="Mccarthy M."/>
            <person name="Mcdonough S."/>
            <person name="Mcghee T."/>
            <person name="Meldrim J."/>
            <person name="Meneus L."/>
            <person name="Mesirov J."/>
            <person name="Mihalev A."/>
            <person name="Mihova T."/>
            <person name="Mikkelsen T."/>
            <person name="Mlenga V."/>
            <person name="Moru K."/>
            <person name="Mozes J."/>
            <person name="Mulrain L."/>
            <person name="Munson G."/>
            <person name="Naylor J."/>
            <person name="Newes C."/>
            <person name="Nguyen C."/>
            <person name="Nguyen N."/>
            <person name="Nguyen T."/>
            <person name="Nicol R."/>
            <person name="Nielsen C."/>
            <person name="Nizzari M."/>
            <person name="Norbu C."/>
            <person name="Norbu N."/>
            <person name="O'donnell P."/>
            <person name="Okoawo O."/>
            <person name="O'leary S."/>
            <person name="Omotosho B."/>
            <person name="O'neill K."/>
            <person name="Osman S."/>
            <person name="Parker S."/>
            <person name="Perrin D."/>
            <person name="Phunkhang P."/>
            <person name="Piqani B."/>
            <person name="Purcell S."/>
            <person name="Rachupka T."/>
            <person name="Ramasamy U."/>
            <person name="Rameau R."/>
            <person name="Ray V."/>
            <person name="Raymond C."/>
            <person name="Retta R."/>
            <person name="Richardson S."/>
            <person name="Rise C."/>
            <person name="Rodriguez J."/>
            <person name="Rogers J."/>
            <person name="Rogov P."/>
            <person name="Rutman M."/>
            <person name="Schupbach R."/>
            <person name="Seaman C."/>
            <person name="Settipalli S."/>
            <person name="Sharpe T."/>
            <person name="Sheridan J."/>
            <person name="Sherpa N."/>
            <person name="Shi J."/>
            <person name="Smirnov S."/>
            <person name="Smith C."/>
            <person name="Sougnez C."/>
            <person name="Spencer B."/>
            <person name="Stalker J."/>
            <person name="Stange-thomann N."/>
            <person name="Stavropoulos S."/>
            <person name="Stetson K."/>
            <person name="Stone C."/>
            <person name="Stone S."/>
            <person name="Stubbs M."/>
            <person name="Talamas J."/>
            <person name="Tchuinga P."/>
            <person name="Tenzing P."/>
            <person name="Tesfaye S."/>
            <person name="Theodore J."/>
            <person name="Thoulutsang Y."/>
            <person name="Topham K."/>
            <person name="Towey S."/>
            <person name="Tsamla T."/>
            <person name="Tsomo N."/>
            <person name="Vallee D."/>
            <person name="Vassiliev H."/>
            <person name="Venkataraman V."/>
            <person name="Vinson J."/>
            <person name="Vo A."/>
            <person name="Wade C."/>
            <person name="Wang S."/>
            <person name="Wangchuk T."/>
            <person name="Wangdi T."/>
            <person name="Whittaker C."/>
            <person name="Wilkinson J."/>
            <person name="Wu Y."/>
            <person name="Wyman D."/>
            <person name="Yadav S."/>
            <person name="Yang S."/>
            <person name="Yang X."/>
            <person name="Yeager S."/>
            <person name="Yee E."/>
            <person name="Young G."/>
            <person name="Zainoun J."/>
            <person name="Zembeck L."/>
            <person name="Zimmer A."/>
            <person name="Zody M."/>
            <person name="Lander E."/>
        </authorList>
    </citation>
    <scope>NUCLEOTIDE SEQUENCE [LARGE SCALE GENOMIC DNA]</scope>
</reference>
<dbReference type="InterPro" id="IPR009057">
    <property type="entry name" value="Homeodomain-like_sf"/>
</dbReference>
<evidence type="ECO:0000256" key="5">
    <source>
        <dbReference type="ARBA" id="ARBA00038196"/>
    </source>
</evidence>
<dbReference type="GeneTree" id="ENSGT00940000170988"/>
<evidence type="ECO:0000256" key="3">
    <source>
        <dbReference type="ARBA" id="ARBA00023155"/>
    </source>
</evidence>
<proteinExistence type="inferred from homology"/>
<evidence type="ECO:0000256" key="2">
    <source>
        <dbReference type="ARBA" id="ARBA00023125"/>
    </source>
</evidence>
<keyword evidence="4 6" id="KW-0539">Nucleus</keyword>
<dbReference type="STRING" id="51511.ENSCSAVP00000018675"/>
<dbReference type="PROSITE" id="PS50071">
    <property type="entry name" value="HOMEOBOX_2"/>
    <property type="match status" value="1"/>
</dbReference>
<dbReference type="InterPro" id="IPR050848">
    <property type="entry name" value="Homeobox_TF"/>
</dbReference>
<dbReference type="Proteomes" id="UP000007875">
    <property type="component" value="Unassembled WGS sequence"/>
</dbReference>
<dbReference type="GO" id="GO:0000981">
    <property type="term" value="F:DNA-binding transcription factor activity, RNA polymerase II-specific"/>
    <property type="evidence" value="ECO:0007669"/>
    <property type="project" value="InterPro"/>
</dbReference>
<organism evidence="9 10">
    <name type="scientific">Ciona savignyi</name>
    <name type="common">Pacific transparent sea squirt</name>
    <dbReference type="NCBI Taxonomy" id="51511"/>
    <lineage>
        <taxon>Eukaryota</taxon>
        <taxon>Metazoa</taxon>
        <taxon>Chordata</taxon>
        <taxon>Tunicata</taxon>
        <taxon>Ascidiacea</taxon>
        <taxon>Phlebobranchia</taxon>
        <taxon>Cionidae</taxon>
        <taxon>Ciona</taxon>
    </lineage>
</organism>
<accession>H2ZM59</accession>
<dbReference type="Ensembl" id="ENSCSAVT00000018879.1">
    <property type="protein sequence ID" value="ENSCSAVP00000018675.1"/>
    <property type="gene ID" value="ENSCSAVG00000010973.1"/>
</dbReference>
<reference evidence="9" key="3">
    <citation type="submission" date="2025-09" db="UniProtKB">
        <authorList>
            <consortium name="Ensembl"/>
        </authorList>
    </citation>
    <scope>IDENTIFICATION</scope>
</reference>
<dbReference type="OMA" id="LPRWAGQ"/>
<dbReference type="HOGENOM" id="CLU_2364900_0_0_1"/>
<evidence type="ECO:0000313" key="10">
    <source>
        <dbReference type="Proteomes" id="UP000007875"/>
    </source>
</evidence>
<dbReference type="CDD" id="cd00086">
    <property type="entry name" value="homeodomain"/>
    <property type="match status" value="1"/>
</dbReference>
<evidence type="ECO:0000256" key="6">
    <source>
        <dbReference type="PROSITE-ProRule" id="PRU00108"/>
    </source>
</evidence>
<dbReference type="GO" id="GO:0003677">
    <property type="term" value="F:DNA binding"/>
    <property type="evidence" value="ECO:0007669"/>
    <property type="project" value="UniProtKB-UniRule"/>
</dbReference>
<evidence type="ECO:0000256" key="4">
    <source>
        <dbReference type="ARBA" id="ARBA00023242"/>
    </source>
</evidence>
<dbReference type="SUPFAM" id="SSF46689">
    <property type="entry name" value="Homeodomain-like"/>
    <property type="match status" value="1"/>
</dbReference>
<dbReference type="InterPro" id="IPR000047">
    <property type="entry name" value="HTH_motif"/>
</dbReference>
<name>H2ZM59_CIOSA</name>
<evidence type="ECO:0000256" key="1">
    <source>
        <dbReference type="ARBA" id="ARBA00004123"/>
    </source>
</evidence>
<dbReference type="GO" id="GO:0005634">
    <property type="term" value="C:nucleus"/>
    <property type="evidence" value="ECO:0007669"/>
    <property type="project" value="UniProtKB-SubCell"/>
</dbReference>
<sequence length="96" mass="11219">TFVFLLSTEQPSLHTVAVGQEVRSKRRKCRTAFSTFQLSVLEQRFNCHKYLTPSDRDHIARALGLSASQVITWFQNRRAKLKRDIEELQNDIKTVR</sequence>
<feature type="DNA-binding region" description="Homeobox" evidence="6">
    <location>
        <begin position="26"/>
        <end position="85"/>
    </location>
</feature>
<feature type="domain" description="Homeobox" evidence="8">
    <location>
        <begin position="24"/>
        <end position="84"/>
    </location>
</feature>